<proteinExistence type="predicted"/>
<dbReference type="AlphaFoldDB" id="A0A814XBE1"/>
<feature type="region of interest" description="Disordered" evidence="1">
    <location>
        <begin position="88"/>
        <end position="126"/>
    </location>
</feature>
<evidence type="ECO:0000313" key="3">
    <source>
        <dbReference type="EMBL" id="CAF3914354.1"/>
    </source>
</evidence>
<dbReference type="Proteomes" id="UP000663868">
    <property type="component" value="Unassembled WGS sequence"/>
</dbReference>
<accession>A0A814XBE1</accession>
<feature type="region of interest" description="Disordered" evidence="1">
    <location>
        <begin position="1"/>
        <end position="63"/>
    </location>
</feature>
<dbReference type="Proteomes" id="UP000663860">
    <property type="component" value="Unassembled WGS sequence"/>
</dbReference>
<evidence type="ECO:0000313" key="2">
    <source>
        <dbReference type="EMBL" id="CAF1215571.1"/>
    </source>
</evidence>
<evidence type="ECO:0000313" key="4">
    <source>
        <dbReference type="Proteomes" id="UP000663860"/>
    </source>
</evidence>
<protein>
    <submittedName>
        <fullName evidence="2">Uncharacterized protein</fullName>
    </submittedName>
</protein>
<evidence type="ECO:0000256" key="1">
    <source>
        <dbReference type="SAM" id="MobiDB-lite"/>
    </source>
</evidence>
<sequence>MMNNDEQDLSDDSSVEITENPPTNDQKPISNKNIHSTQAKNRHSLPNLNIKHPYYTTNDDKDPFIDETKIITDEHVKISHVPRTSTHNLNTDLLVPKSDADSRRKSTDNTNVSRPNKTVHHTSKEDNINQDIDKKITTTKSMVKRVSLTNELPRKMSSEDVHVHIKHITVNKKKRS</sequence>
<dbReference type="EMBL" id="CAJOBB010001877">
    <property type="protein sequence ID" value="CAF3914354.1"/>
    <property type="molecule type" value="Genomic_DNA"/>
</dbReference>
<name>A0A814XBE1_9BILA</name>
<feature type="compositionally biased region" description="Polar residues" evidence="1">
    <location>
        <begin position="15"/>
        <end position="47"/>
    </location>
</feature>
<gene>
    <name evidence="2" type="ORF">IZO911_LOCUS29417</name>
    <name evidence="3" type="ORF">KXQ929_LOCUS23535</name>
</gene>
<reference evidence="2" key="1">
    <citation type="submission" date="2021-02" db="EMBL/GenBank/DDBJ databases">
        <authorList>
            <person name="Nowell W R."/>
        </authorList>
    </citation>
    <scope>NUCLEOTIDE SEQUENCE</scope>
</reference>
<feature type="compositionally biased region" description="Acidic residues" evidence="1">
    <location>
        <begin position="1"/>
        <end position="14"/>
    </location>
</feature>
<organism evidence="2 4">
    <name type="scientific">Adineta steineri</name>
    <dbReference type="NCBI Taxonomy" id="433720"/>
    <lineage>
        <taxon>Eukaryota</taxon>
        <taxon>Metazoa</taxon>
        <taxon>Spiralia</taxon>
        <taxon>Gnathifera</taxon>
        <taxon>Rotifera</taxon>
        <taxon>Eurotatoria</taxon>
        <taxon>Bdelloidea</taxon>
        <taxon>Adinetida</taxon>
        <taxon>Adinetidae</taxon>
        <taxon>Adineta</taxon>
    </lineage>
</organism>
<dbReference type="EMBL" id="CAJNOE010000438">
    <property type="protein sequence ID" value="CAF1215571.1"/>
    <property type="molecule type" value="Genomic_DNA"/>
</dbReference>
<comment type="caution">
    <text evidence="2">The sequence shown here is derived from an EMBL/GenBank/DDBJ whole genome shotgun (WGS) entry which is preliminary data.</text>
</comment>
<feature type="compositionally biased region" description="Basic and acidic residues" evidence="1">
    <location>
        <begin position="98"/>
        <end position="107"/>
    </location>
</feature>